<protein>
    <recommendedName>
        <fullName evidence="5">Steroid 5-alpha reductase C-terminal domain-containing protein</fullName>
    </recommendedName>
</protein>
<dbReference type="Pfam" id="PF06966">
    <property type="entry name" value="DUF1295"/>
    <property type="match status" value="1"/>
</dbReference>
<dbReference type="OMA" id="WRKGGYQ"/>
<evidence type="ECO:0000313" key="3">
    <source>
        <dbReference type="EMBL" id="OSS50786.1"/>
    </source>
</evidence>
<keyword evidence="2" id="KW-0812">Transmembrane</keyword>
<dbReference type="Gene3D" id="1.20.120.1630">
    <property type="match status" value="1"/>
</dbReference>
<gene>
    <name evidence="3" type="ORF">B5807_04404</name>
</gene>
<keyword evidence="4" id="KW-1185">Reference proteome</keyword>
<dbReference type="Proteomes" id="UP000193240">
    <property type="component" value="Unassembled WGS sequence"/>
</dbReference>
<evidence type="ECO:0000256" key="2">
    <source>
        <dbReference type="SAM" id="Phobius"/>
    </source>
</evidence>
<organism evidence="3 4">
    <name type="scientific">Epicoccum nigrum</name>
    <name type="common">Soil fungus</name>
    <name type="synonym">Epicoccum purpurascens</name>
    <dbReference type="NCBI Taxonomy" id="105696"/>
    <lineage>
        <taxon>Eukaryota</taxon>
        <taxon>Fungi</taxon>
        <taxon>Dikarya</taxon>
        <taxon>Ascomycota</taxon>
        <taxon>Pezizomycotina</taxon>
        <taxon>Dothideomycetes</taxon>
        <taxon>Pleosporomycetidae</taxon>
        <taxon>Pleosporales</taxon>
        <taxon>Pleosporineae</taxon>
        <taxon>Didymellaceae</taxon>
        <taxon>Epicoccum</taxon>
    </lineage>
</organism>
<feature type="transmembrane region" description="Helical" evidence="2">
    <location>
        <begin position="62"/>
        <end position="80"/>
    </location>
</feature>
<evidence type="ECO:0000313" key="4">
    <source>
        <dbReference type="Proteomes" id="UP000193240"/>
    </source>
</evidence>
<dbReference type="EMBL" id="KZ107841">
    <property type="protein sequence ID" value="OSS50786.1"/>
    <property type="molecule type" value="Genomic_DNA"/>
</dbReference>
<evidence type="ECO:0008006" key="5">
    <source>
        <dbReference type="Google" id="ProtNLM"/>
    </source>
</evidence>
<feature type="transmembrane region" description="Helical" evidence="2">
    <location>
        <begin position="202"/>
        <end position="221"/>
    </location>
</feature>
<name>A0A1Y2M3U5_EPING</name>
<feature type="region of interest" description="Disordered" evidence="1">
    <location>
        <begin position="345"/>
        <end position="368"/>
    </location>
</feature>
<dbReference type="AlphaFoldDB" id="A0A1Y2M3U5"/>
<keyword evidence="2" id="KW-0472">Membrane</keyword>
<proteinExistence type="predicted"/>
<keyword evidence="2" id="KW-1133">Transmembrane helix</keyword>
<evidence type="ECO:0000256" key="1">
    <source>
        <dbReference type="SAM" id="MobiDB-lite"/>
    </source>
</evidence>
<reference evidence="3 4" key="1">
    <citation type="journal article" date="2017" name="Genome Announc.">
        <title>Genome sequence of the saprophytic ascomycete Epicoccum nigrum ICMP 19927 strain isolated from New Zealand.</title>
        <authorList>
            <person name="Fokin M."/>
            <person name="Fleetwood D."/>
            <person name="Weir B.S."/>
            <person name="Villas-Boas S.G."/>
        </authorList>
    </citation>
    <scope>NUCLEOTIDE SEQUENCE [LARGE SCALE GENOMIC DNA]</scope>
    <source>
        <strain evidence="3 4">ICMP 19927</strain>
    </source>
</reference>
<accession>A0A1Y2M3U5</accession>
<feature type="compositionally biased region" description="Basic and acidic residues" evidence="1">
    <location>
        <begin position="345"/>
        <end position="360"/>
    </location>
</feature>
<dbReference type="PANTHER" id="PTHR32251">
    <property type="entry name" value="3-OXO-5-ALPHA-STEROID 4-DEHYDROGENASE"/>
    <property type="match status" value="1"/>
</dbReference>
<dbReference type="InterPro" id="IPR010721">
    <property type="entry name" value="UstE-like"/>
</dbReference>
<dbReference type="InParanoid" id="A0A1Y2M3U5"/>
<feature type="transmembrane region" description="Helical" evidence="2">
    <location>
        <begin position="157"/>
        <end position="182"/>
    </location>
</feature>
<dbReference type="GO" id="GO:0016020">
    <property type="term" value="C:membrane"/>
    <property type="evidence" value="ECO:0007669"/>
    <property type="project" value="TreeGrafter"/>
</dbReference>
<dbReference type="PANTHER" id="PTHR32251:SF23">
    <property type="entry name" value="3-OXO-5-ALPHA-STEROID 4-DEHYDROGENASE (DUF1295)"/>
    <property type="match status" value="1"/>
</dbReference>
<sequence length="368" mass="42426">MLVPRASLDLALPFVKNLPECADFSKTVQPYLPQLYDLPYRVIENINDRQALLDVYASTNPLMLGLAFSLVLTPIVLVVSEFNRNYSQVDRLWSILPVIYNVHYDLWAHLNGLPTAKIDHIMALSVIWGARLTFNYWRKGGYQVGSEDYRWNTVKDYVGPIPMFVFNVVFISLSQNILLWIITSPTYILLLTSRITGNVLSAYDNVFSKLMFAIVVIEFFADQQQWVFHKAKAAYNKTAKVPSEYKYTREQLDRGFNTSGLWAWSRHPNFAAEQAFWVALYQWACMESYTFANWTFAGAFSYLILFQGSTWLTELLSAGKYPEYKVYQERVGRFLPKLLTRSMEAPKTEKEEAKVKEAKSKAAKGKKL</sequence>